<dbReference type="EMBL" id="VXIS01000152">
    <property type="protein sequence ID" value="KAA8900564.1"/>
    <property type="molecule type" value="Genomic_DNA"/>
</dbReference>
<feature type="transmembrane region" description="Helical" evidence="2">
    <location>
        <begin position="186"/>
        <end position="215"/>
    </location>
</feature>
<sequence length="290" mass="32570">MSLNGHQVFPVSFKGDQRLVATQMPHDVSTIVYMVDREKFPQVTLDNSRLVTTDVITESGAREYTFELSIFAVDATPVKLEGLQMIILQSPSGELSFGPIRPIPKNETCGANIKCMISKMMFRLRHMRKPWGRKGGCKGRKGGKHHGGKIDNHPVEGLDAVPPKHHHHHHPHRPHHGVFHRIAAQVLLPIFVGIAAGMTVSLIGLVLGHGFLMLWYKFRGLKRGPCCKAGRRRRSFFCHRRRERQEREALAAAEADGEVEKGLLQEEEHVECPPAYVDAPVSDLEVVEKQ</sequence>
<gene>
    <name evidence="3" type="ORF">FN846DRAFT_958589</name>
</gene>
<dbReference type="PANTHER" id="PTHR40622:SF1">
    <property type="match status" value="1"/>
</dbReference>
<keyword evidence="2" id="KW-1133">Transmembrane helix</keyword>
<keyword evidence="2" id="KW-0812">Transmembrane</keyword>
<evidence type="ECO:0000256" key="2">
    <source>
        <dbReference type="SAM" id="Phobius"/>
    </source>
</evidence>
<dbReference type="PANTHER" id="PTHR40622">
    <property type="match status" value="1"/>
</dbReference>
<keyword evidence="4" id="KW-1185">Reference proteome</keyword>
<feature type="region of interest" description="Disordered" evidence="1">
    <location>
        <begin position="133"/>
        <end position="175"/>
    </location>
</feature>
<reference evidence="3 4" key="1">
    <citation type="submission" date="2019-09" db="EMBL/GenBank/DDBJ databases">
        <title>Draft genome of the ectomycorrhizal ascomycete Sphaerosporella brunnea.</title>
        <authorList>
            <consortium name="DOE Joint Genome Institute"/>
            <person name="Benucci G.M."/>
            <person name="Marozzi G."/>
            <person name="Antonielli L."/>
            <person name="Sanchez S."/>
            <person name="Marco P."/>
            <person name="Wang X."/>
            <person name="Falini L.B."/>
            <person name="Barry K."/>
            <person name="Haridas S."/>
            <person name="Lipzen A."/>
            <person name="Labutti K."/>
            <person name="Grigoriev I.V."/>
            <person name="Murat C."/>
            <person name="Martin F."/>
            <person name="Albertini E."/>
            <person name="Donnini D."/>
            <person name="Bonito G."/>
        </authorList>
    </citation>
    <scope>NUCLEOTIDE SEQUENCE [LARGE SCALE GENOMIC DNA]</scope>
    <source>
        <strain evidence="3 4">Sb_GMNB300</strain>
    </source>
</reference>
<name>A0A5J5ER76_9PEZI</name>
<evidence type="ECO:0000256" key="1">
    <source>
        <dbReference type="SAM" id="MobiDB-lite"/>
    </source>
</evidence>
<comment type="caution">
    <text evidence="3">The sequence shown here is derived from an EMBL/GenBank/DDBJ whole genome shotgun (WGS) entry which is preliminary data.</text>
</comment>
<protein>
    <submittedName>
        <fullName evidence="3">Uncharacterized protein</fullName>
    </submittedName>
</protein>
<evidence type="ECO:0000313" key="4">
    <source>
        <dbReference type="Proteomes" id="UP000326924"/>
    </source>
</evidence>
<feature type="compositionally biased region" description="Basic residues" evidence="1">
    <location>
        <begin position="163"/>
        <end position="175"/>
    </location>
</feature>
<dbReference type="Proteomes" id="UP000326924">
    <property type="component" value="Unassembled WGS sequence"/>
</dbReference>
<dbReference type="OrthoDB" id="5409353at2759"/>
<dbReference type="InParanoid" id="A0A5J5ER76"/>
<proteinExistence type="predicted"/>
<accession>A0A5J5ER76</accession>
<dbReference type="AlphaFoldDB" id="A0A5J5ER76"/>
<keyword evidence="2" id="KW-0472">Membrane</keyword>
<feature type="compositionally biased region" description="Basic residues" evidence="1">
    <location>
        <begin position="133"/>
        <end position="147"/>
    </location>
</feature>
<evidence type="ECO:0000313" key="3">
    <source>
        <dbReference type="EMBL" id="KAA8900564.1"/>
    </source>
</evidence>
<organism evidence="3 4">
    <name type="scientific">Sphaerosporella brunnea</name>
    <dbReference type="NCBI Taxonomy" id="1250544"/>
    <lineage>
        <taxon>Eukaryota</taxon>
        <taxon>Fungi</taxon>
        <taxon>Dikarya</taxon>
        <taxon>Ascomycota</taxon>
        <taxon>Pezizomycotina</taxon>
        <taxon>Pezizomycetes</taxon>
        <taxon>Pezizales</taxon>
        <taxon>Pyronemataceae</taxon>
        <taxon>Sphaerosporella</taxon>
    </lineage>
</organism>